<reference evidence="14" key="2">
    <citation type="submission" date="2021-11" db="EMBL/GenBank/DDBJ databases">
        <authorList>
            <consortium name="Genoscope - CEA"/>
            <person name="William W."/>
        </authorList>
    </citation>
    <scope>NUCLEOTIDE SEQUENCE</scope>
</reference>
<protein>
    <recommendedName>
        <fullName evidence="8">Zinc transporter ZIP11</fullName>
    </recommendedName>
    <alternativeName>
        <fullName evidence="9">Solute carrier family 39 member 11</fullName>
    </alternativeName>
    <alternativeName>
        <fullName evidence="10">Zrt- and Irt-like protein 11</fullName>
    </alternativeName>
</protein>
<dbReference type="OrthoDB" id="262547at2759"/>
<evidence type="ECO:0000256" key="1">
    <source>
        <dbReference type="ARBA" id="ARBA00004651"/>
    </source>
</evidence>
<dbReference type="Proteomes" id="UP000789595">
    <property type="component" value="Unassembled WGS sequence"/>
</dbReference>
<evidence type="ECO:0000256" key="2">
    <source>
        <dbReference type="ARBA" id="ARBA00006939"/>
    </source>
</evidence>
<name>A0A7S3ZQF4_9STRA</name>
<accession>A0A7S3ZQF4</accession>
<dbReference type="GO" id="GO:0005886">
    <property type="term" value="C:plasma membrane"/>
    <property type="evidence" value="ECO:0007669"/>
    <property type="project" value="UniProtKB-SubCell"/>
</dbReference>
<proteinExistence type="inferred from homology"/>
<dbReference type="EMBL" id="HBIW01007201">
    <property type="protein sequence ID" value="CAE0690615.1"/>
    <property type="molecule type" value="Transcribed_RNA"/>
</dbReference>
<evidence type="ECO:0000256" key="5">
    <source>
        <dbReference type="ARBA" id="ARBA00022833"/>
    </source>
</evidence>
<feature type="transmembrane region" description="Helical" evidence="12">
    <location>
        <begin position="44"/>
        <end position="66"/>
    </location>
</feature>
<evidence type="ECO:0000313" key="13">
    <source>
        <dbReference type="EMBL" id="CAE0690615.1"/>
    </source>
</evidence>
<evidence type="ECO:0000256" key="7">
    <source>
        <dbReference type="ARBA" id="ARBA00023136"/>
    </source>
</evidence>
<evidence type="ECO:0000313" key="14">
    <source>
        <dbReference type="EMBL" id="CAH0371475.1"/>
    </source>
</evidence>
<evidence type="ECO:0000313" key="15">
    <source>
        <dbReference type="Proteomes" id="UP000789595"/>
    </source>
</evidence>
<evidence type="ECO:0000256" key="11">
    <source>
        <dbReference type="SAM" id="MobiDB-lite"/>
    </source>
</evidence>
<comment type="subcellular location">
    <subcellularLocation>
        <location evidence="1">Cell membrane</location>
        <topology evidence="1">Multi-pass membrane protein</topology>
    </subcellularLocation>
</comment>
<keyword evidence="6 12" id="KW-1133">Transmembrane helix</keyword>
<evidence type="ECO:0000256" key="3">
    <source>
        <dbReference type="ARBA" id="ARBA00022475"/>
    </source>
</evidence>
<keyword evidence="15" id="KW-1185">Reference proteome</keyword>
<reference evidence="13" key="1">
    <citation type="submission" date="2021-01" db="EMBL/GenBank/DDBJ databases">
        <authorList>
            <person name="Corre E."/>
            <person name="Pelletier E."/>
            <person name="Niang G."/>
            <person name="Scheremetjew M."/>
            <person name="Finn R."/>
            <person name="Kale V."/>
            <person name="Holt S."/>
            <person name="Cochrane G."/>
            <person name="Meng A."/>
            <person name="Brown T."/>
            <person name="Cohen L."/>
        </authorList>
    </citation>
    <scope>NUCLEOTIDE SEQUENCE</scope>
    <source>
        <strain evidence="13">CCMP1756</strain>
    </source>
</reference>
<dbReference type="PANTHER" id="PTHR11040">
    <property type="entry name" value="ZINC/IRON TRANSPORTER"/>
    <property type="match status" value="1"/>
</dbReference>
<dbReference type="GO" id="GO:0005385">
    <property type="term" value="F:zinc ion transmembrane transporter activity"/>
    <property type="evidence" value="ECO:0007669"/>
    <property type="project" value="TreeGrafter"/>
</dbReference>
<organism evidence="13">
    <name type="scientific">Pelagomonas calceolata</name>
    <dbReference type="NCBI Taxonomy" id="35677"/>
    <lineage>
        <taxon>Eukaryota</taxon>
        <taxon>Sar</taxon>
        <taxon>Stramenopiles</taxon>
        <taxon>Ochrophyta</taxon>
        <taxon>Pelagophyceae</taxon>
        <taxon>Pelagomonadales</taxon>
        <taxon>Pelagomonadaceae</taxon>
        <taxon>Pelagomonas</taxon>
    </lineage>
</organism>
<feature type="transmembrane region" description="Helical" evidence="12">
    <location>
        <begin position="78"/>
        <end position="96"/>
    </location>
</feature>
<dbReference type="EMBL" id="CAKKNE010000003">
    <property type="protein sequence ID" value="CAH0371475.1"/>
    <property type="molecule type" value="Genomic_DNA"/>
</dbReference>
<dbReference type="InterPro" id="IPR003689">
    <property type="entry name" value="ZIP"/>
</dbReference>
<evidence type="ECO:0000256" key="6">
    <source>
        <dbReference type="ARBA" id="ARBA00022989"/>
    </source>
</evidence>
<keyword evidence="4 12" id="KW-0812">Transmembrane</keyword>
<evidence type="ECO:0000256" key="12">
    <source>
        <dbReference type="SAM" id="Phobius"/>
    </source>
</evidence>
<evidence type="ECO:0000256" key="9">
    <source>
        <dbReference type="ARBA" id="ARBA00042540"/>
    </source>
</evidence>
<sequence>MGLAAATLDAFLATCFTWAVTAAGAALVFVLPPDEATQRQLLRPMLGFAGGVMTSASFFSLLAPALELAEDQLGRRWSFVPVAVGFFLGGAFLYLCDVYMETQQIHDPLALMQDAVLGRKAKAKADSPLRRSPRSSSNPYATPSNARLRRPDALPRVPSSLEGGRGPPQPDDDSTAKKAAAARRAVALLVFAITLHNFPEGLAVGVGFGGAAAGLAGQSRAKAMNLALGIGLQNFPEGLAVSMPLKRAGLSSYKAFLFGQLSGVVEPVGGIMGAALVTLVTPILPYALAFAAGAMIYVVVDQLIPESLAGPSQNKQQTLAFMGGFGLMMVMDVALG</sequence>
<keyword evidence="7 12" id="KW-0472">Membrane</keyword>
<keyword evidence="3" id="KW-1003">Cell membrane</keyword>
<dbReference type="PANTHER" id="PTHR11040:SF211">
    <property type="entry name" value="ZINC TRANSPORTER ZIP11"/>
    <property type="match status" value="1"/>
</dbReference>
<evidence type="ECO:0000256" key="8">
    <source>
        <dbReference type="ARBA" id="ARBA00040593"/>
    </source>
</evidence>
<dbReference type="Pfam" id="PF02535">
    <property type="entry name" value="Zip"/>
    <property type="match status" value="1"/>
</dbReference>
<gene>
    <name evidence="13" type="ORF">PCAL00307_LOCUS6051</name>
    <name evidence="14" type="ORF">PECAL_3P14200</name>
</gene>
<evidence type="ECO:0000256" key="4">
    <source>
        <dbReference type="ARBA" id="ARBA00022692"/>
    </source>
</evidence>
<feature type="transmembrane region" description="Helical" evidence="12">
    <location>
        <begin position="6"/>
        <end position="32"/>
    </location>
</feature>
<evidence type="ECO:0000256" key="10">
    <source>
        <dbReference type="ARBA" id="ARBA00042973"/>
    </source>
</evidence>
<feature type="region of interest" description="Disordered" evidence="11">
    <location>
        <begin position="122"/>
        <end position="177"/>
    </location>
</feature>
<comment type="similarity">
    <text evidence="2">Belongs to the ZIP transporter (TC 2.A.5) family.</text>
</comment>
<dbReference type="AlphaFoldDB" id="A0A7S3ZQF4"/>
<keyword evidence="5" id="KW-0862">Zinc</keyword>